<dbReference type="PANTHER" id="PTHR45782:SF4">
    <property type="entry name" value="MITOCHONDRIAL RIBOSOME-ASSOCIATED GTPASE 1"/>
    <property type="match status" value="1"/>
</dbReference>
<keyword evidence="2 3" id="KW-0342">GTP-binding</keyword>
<evidence type="ECO:0000259" key="5">
    <source>
        <dbReference type="PROSITE" id="PS51721"/>
    </source>
</evidence>
<feature type="binding site" evidence="4">
    <location>
        <begin position="61"/>
        <end position="64"/>
    </location>
    <ligand>
        <name>GTP</name>
        <dbReference type="ChEBI" id="CHEBI:37565"/>
    </ligand>
</feature>
<comment type="similarity">
    <text evidence="3">Belongs to the TRAFAC class YlqF/YawG GTPase family. MTG1 subfamily.</text>
</comment>
<dbReference type="GO" id="GO:0005525">
    <property type="term" value="F:GTP binding"/>
    <property type="evidence" value="ECO:0007669"/>
    <property type="project" value="UniProtKB-KW"/>
</dbReference>
<evidence type="ECO:0000256" key="1">
    <source>
        <dbReference type="ARBA" id="ARBA00022741"/>
    </source>
</evidence>
<evidence type="ECO:0000256" key="3">
    <source>
        <dbReference type="PIRNR" id="PIRNR006230"/>
    </source>
</evidence>
<dbReference type="Proteomes" id="UP000249008">
    <property type="component" value="Chromosome 1"/>
</dbReference>
<dbReference type="Gene3D" id="1.10.1580.10">
    <property type="match status" value="1"/>
</dbReference>
<gene>
    <name evidence="6" type="primary">rbgA</name>
    <name evidence="6" type="ORF">NCTC12112_02737</name>
</gene>
<dbReference type="GO" id="GO:0003924">
    <property type="term" value="F:GTPase activity"/>
    <property type="evidence" value="ECO:0007669"/>
    <property type="project" value="TreeGrafter"/>
</dbReference>
<dbReference type="InterPro" id="IPR027417">
    <property type="entry name" value="P-loop_NTPase"/>
</dbReference>
<name>A0AAX2JE38_9FUSO</name>
<dbReference type="CDD" id="cd01856">
    <property type="entry name" value="YlqF"/>
    <property type="match status" value="1"/>
</dbReference>
<evidence type="ECO:0000256" key="2">
    <source>
        <dbReference type="ARBA" id="ARBA00023134"/>
    </source>
</evidence>
<dbReference type="InterPro" id="IPR019991">
    <property type="entry name" value="GTP-bd_ribosome_bgen"/>
</dbReference>
<feature type="domain" description="CP-type G" evidence="5">
    <location>
        <begin position="16"/>
        <end position="183"/>
    </location>
</feature>
<dbReference type="AlphaFoldDB" id="A0AAX2JE38"/>
<dbReference type="EMBL" id="LS483487">
    <property type="protein sequence ID" value="SQJ12532.1"/>
    <property type="molecule type" value="Genomic_DNA"/>
</dbReference>
<protein>
    <recommendedName>
        <fullName evidence="3">Ribosome biogenesis GTPase A</fullName>
    </recommendedName>
</protein>
<dbReference type="PANTHER" id="PTHR45782">
    <property type="entry name" value="MITOCHONDRIAL RIBOSOME-ASSOCIATED GTPASE 1"/>
    <property type="match status" value="1"/>
</dbReference>
<dbReference type="Pfam" id="PF01926">
    <property type="entry name" value="MMR_HSR1"/>
    <property type="match status" value="1"/>
</dbReference>
<dbReference type="InterPro" id="IPR006073">
    <property type="entry name" value="GTP-bd"/>
</dbReference>
<dbReference type="GO" id="GO:0005737">
    <property type="term" value="C:cytoplasm"/>
    <property type="evidence" value="ECO:0007669"/>
    <property type="project" value="UniProtKB-SubCell"/>
</dbReference>
<keyword evidence="1 3" id="KW-0547">Nucleotide-binding</keyword>
<reference evidence="6 7" key="1">
    <citation type="submission" date="2018-06" db="EMBL/GenBank/DDBJ databases">
        <authorList>
            <consortium name="Pathogen Informatics"/>
            <person name="Doyle S."/>
        </authorList>
    </citation>
    <scope>NUCLEOTIDE SEQUENCE [LARGE SCALE GENOMIC DNA]</scope>
    <source>
        <strain evidence="6 7">NCTC12112</strain>
    </source>
</reference>
<dbReference type="PIRSF" id="PIRSF006230">
    <property type="entry name" value="MG442"/>
    <property type="match status" value="1"/>
</dbReference>
<dbReference type="FunFam" id="3.40.50.300:FF:000590">
    <property type="entry name" value="Ribosome biogenesis GTPase A"/>
    <property type="match status" value="1"/>
</dbReference>
<dbReference type="NCBIfam" id="TIGR03596">
    <property type="entry name" value="GTPase_YlqF"/>
    <property type="match status" value="1"/>
</dbReference>
<dbReference type="RefSeq" id="WP_005980536.1">
    <property type="nucleotide sequence ID" value="NZ_BAABXY010000001.1"/>
</dbReference>
<dbReference type="SUPFAM" id="SSF52540">
    <property type="entry name" value="P-loop containing nucleoside triphosphate hydrolases"/>
    <property type="match status" value="1"/>
</dbReference>
<comment type="subcellular location">
    <subcellularLocation>
        <location evidence="3">Cytoplasm</location>
    </subcellularLocation>
</comment>
<dbReference type="InterPro" id="IPR016478">
    <property type="entry name" value="GTPase_MTG1"/>
</dbReference>
<dbReference type="GeneID" id="78454010"/>
<dbReference type="KEGG" id="ful:C4N20_04260"/>
<accession>A0AAX2JE38</accession>
<dbReference type="GO" id="GO:0006412">
    <property type="term" value="P:translation"/>
    <property type="evidence" value="ECO:0007669"/>
    <property type="project" value="TreeGrafter"/>
</dbReference>
<organism evidence="6 7">
    <name type="scientific">Fusobacterium ulcerans</name>
    <dbReference type="NCBI Taxonomy" id="861"/>
    <lineage>
        <taxon>Bacteria</taxon>
        <taxon>Fusobacteriati</taxon>
        <taxon>Fusobacteriota</taxon>
        <taxon>Fusobacteriia</taxon>
        <taxon>Fusobacteriales</taxon>
        <taxon>Fusobacteriaceae</taxon>
        <taxon>Fusobacterium</taxon>
    </lineage>
</organism>
<dbReference type="Gene3D" id="3.40.50.300">
    <property type="entry name" value="P-loop containing nucleotide triphosphate hydrolases"/>
    <property type="match status" value="1"/>
</dbReference>
<feature type="binding site" evidence="4">
    <location>
        <position position="179"/>
    </location>
    <ligand>
        <name>GTP</name>
        <dbReference type="ChEBI" id="CHEBI:37565"/>
    </ligand>
</feature>
<comment type="function">
    <text evidence="3">Required for a late step of 50S ribosomal subunit assembly. Has GTPase activity.</text>
</comment>
<dbReference type="InterPro" id="IPR023179">
    <property type="entry name" value="GTP-bd_ortho_bundle_sf"/>
</dbReference>
<proteinExistence type="inferred from homology"/>
<evidence type="ECO:0000313" key="7">
    <source>
        <dbReference type="Proteomes" id="UP000249008"/>
    </source>
</evidence>
<dbReference type="InterPro" id="IPR030378">
    <property type="entry name" value="G_CP_dom"/>
</dbReference>
<keyword evidence="3" id="KW-0963">Cytoplasm</keyword>
<dbReference type="PROSITE" id="PS51721">
    <property type="entry name" value="G_CP"/>
    <property type="match status" value="1"/>
</dbReference>
<evidence type="ECO:0000256" key="4">
    <source>
        <dbReference type="PIRSR" id="PIRSR006230-1"/>
    </source>
</evidence>
<evidence type="ECO:0000313" key="6">
    <source>
        <dbReference type="EMBL" id="SQJ12532.1"/>
    </source>
</evidence>
<sequence length="287" mass="32778">MSMTKINWYPGHMKKTKDLIKENMQLIDIVLEVVDARIPLSSKNPDISVFAKNKKRVIVLNKSDLVEKSEILYWKKYFKENNLADEVLEISAETGFNIKALYSIIDKVSAEKKEKMKAKGLRKVNTRLMVVGIPNVGKSRLINRIVGKSSAGVGNKPGFTKGKQWVRIKEGLELLDTPGILWPKFESDEVGQNLAITGAIRDEILPIEDISCILISKMIKYGLWNILKERYKLLDEDKSEIMGEILEKIALRNKMFNKGESLNIQQAAYTVLRDYRNCRLSKFGLDK</sequence>